<dbReference type="InterPro" id="IPR050345">
    <property type="entry name" value="Aliph_Amidase/BUP"/>
</dbReference>
<dbReference type="InterPro" id="IPR003010">
    <property type="entry name" value="C-N_Hydrolase"/>
</dbReference>
<dbReference type="RefSeq" id="WP_150968937.1">
    <property type="nucleotide sequence ID" value="NZ_VZDO01000004.1"/>
</dbReference>
<sequence length="279" mass="30322">MEVRACQMPAEETDLQARLSAIRYLIADAASDGADVVVFPELAPTGYGAGEAIREVAEEADGPIMSELREMADDHSIAIVIGLALRETENLINAAVVVRPRQKPIVYAKQHLYGEYEKALFTPGTSASQIFEIAGKKAGVLVCFDVEFPERVRELALEGAEIIFVPTALPAGSASRFIAESVVPVRAFENHVFIVYVNHAGKDDRFSYQGLSCVAAPDGARIAVAPEDKLGFIDATIDAEDYSASVETNPYLDELRTALALRRPPPPSHAEHEDAPWMR</sequence>
<dbReference type="AlphaFoldDB" id="A0A7V7PQU0"/>
<dbReference type="Proteomes" id="UP000432089">
    <property type="component" value="Unassembled WGS sequence"/>
</dbReference>
<gene>
    <name evidence="3" type="ORF">F6X38_07275</name>
</gene>
<dbReference type="GO" id="GO:0016811">
    <property type="term" value="F:hydrolase activity, acting on carbon-nitrogen (but not peptide) bonds, in linear amides"/>
    <property type="evidence" value="ECO:0007669"/>
    <property type="project" value="UniProtKB-ARBA"/>
</dbReference>
<comment type="caution">
    <text evidence="3">The sequence shown here is derived from an EMBL/GenBank/DDBJ whole genome shotgun (WGS) entry which is preliminary data.</text>
</comment>
<dbReference type="PANTHER" id="PTHR43674:SF2">
    <property type="entry name" value="BETA-UREIDOPROPIONASE"/>
    <property type="match status" value="1"/>
</dbReference>
<dbReference type="EMBL" id="VZDO01000004">
    <property type="protein sequence ID" value="KAB0680785.1"/>
    <property type="molecule type" value="Genomic_DNA"/>
</dbReference>
<keyword evidence="1 3" id="KW-0378">Hydrolase</keyword>
<evidence type="ECO:0000259" key="2">
    <source>
        <dbReference type="PROSITE" id="PS50263"/>
    </source>
</evidence>
<name>A0A7V7PQU0_9HYPH</name>
<feature type="domain" description="CN hydrolase" evidence="2">
    <location>
        <begin position="1"/>
        <end position="239"/>
    </location>
</feature>
<proteinExistence type="predicted"/>
<protein>
    <submittedName>
        <fullName evidence="3">Carbon-nitrogen hydrolase family protein</fullName>
    </submittedName>
</protein>
<dbReference type="Gene3D" id="3.60.110.10">
    <property type="entry name" value="Carbon-nitrogen hydrolase"/>
    <property type="match status" value="1"/>
</dbReference>
<accession>A0A7V7PQU0</accession>
<dbReference type="Pfam" id="PF00795">
    <property type="entry name" value="CN_hydrolase"/>
    <property type="match status" value="1"/>
</dbReference>
<evidence type="ECO:0000313" key="3">
    <source>
        <dbReference type="EMBL" id="KAB0680785.1"/>
    </source>
</evidence>
<dbReference type="InterPro" id="IPR036526">
    <property type="entry name" value="C-N_Hydrolase_sf"/>
</dbReference>
<organism evidence="3 4">
    <name type="scientific">Plantimonas leprariae</name>
    <dbReference type="NCBI Taxonomy" id="2615207"/>
    <lineage>
        <taxon>Bacteria</taxon>
        <taxon>Pseudomonadati</taxon>
        <taxon>Pseudomonadota</taxon>
        <taxon>Alphaproteobacteria</taxon>
        <taxon>Hyphomicrobiales</taxon>
        <taxon>Aurantimonadaceae</taxon>
        <taxon>Plantimonas</taxon>
    </lineage>
</organism>
<dbReference type="InterPro" id="IPR044083">
    <property type="entry name" value="RamA-like"/>
</dbReference>
<dbReference type="SUPFAM" id="SSF56317">
    <property type="entry name" value="Carbon-nitrogen hydrolase"/>
    <property type="match status" value="1"/>
</dbReference>
<evidence type="ECO:0000313" key="4">
    <source>
        <dbReference type="Proteomes" id="UP000432089"/>
    </source>
</evidence>
<dbReference type="PANTHER" id="PTHR43674">
    <property type="entry name" value="NITRILASE C965.09-RELATED"/>
    <property type="match status" value="1"/>
</dbReference>
<dbReference type="PROSITE" id="PS50263">
    <property type="entry name" value="CN_HYDROLASE"/>
    <property type="match status" value="1"/>
</dbReference>
<keyword evidence="4" id="KW-1185">Reference proteome</keyword>
<evidence type="ECO:0000256" key="1">
    <source>
        <dbReference type="ARBA" id="ARBA00022801"/>
    </source>
</evidence>
<dbReference type="CDD" id="cd07576">
    <property type="entry name" value="R-amidase_like"/>
    <property type="match status" value="1"/>
</dbReference>
<reference evidence="3 4" key="1">
    <citation type="submission" date="2019-09" db="EMBL/GenBank/DDBJ databases">
        <title>YIM 132180 draft genome.</title>
        <authorList>
            <person name="Zhang K."/>
        </authorList>
    </citation>
    <scope>NUCLEOTIDE SEQUENCE [LARGE SCALE GENOMIC DNA]</scope>
    <source>
        <strain evidence="3 4">YIM 132180</strain>
    </source>
</reference>